<evidence type="ECO:0000313" key="2">
    <source>
        <dbReference type="EMBL" id="BBC31829.1"/>
    </source>
</evidence>
<reference evidence="2 3" key="1">
    <citation type="journal article" date="2010" name="ChemBioChem">
        <title>Cloning and characterization of the biosynthetic gene cluster of 16-membered macrolide antibiotic FD-891: involvement of a dual functional cytochrome P450 monooxygenase catalyzing epoxidation and hydroxylation.</title>
        <authorList>
            <person name="Kudo F."/>
            <person name="Motegi A."/>
            <person name="Mizoue K."/>
            <person name="Eguchi T."/>
        </authorList>
    </citation>
    <scope>NUCLEOTIDE SEQUENCE [LARGE SCALE GENOMIC DNA]</scope>
    <source>
        <strain evidence="2 3">A-8890</strain>
    </source>
</reference>
<evidence type="ECO:0008006" key="4">
    <source>
        <dbReference type="Google" id="ProtNLM"/>
    </source>
</evidence>
<keyword evidence="1" id="KW-1133">Transmembrane helix</keyword>
<dbReference type="Proteomes" id="UP001321542">
    <property type="component" value="Chromosome"/>
</dbReference>
<keyword evidence="3" id="KW-1185">Reference proteome</keyword>
<feature type="transmembrane region" description="Helical" evidence="1">
    <location>
        <begin position="21"/>
        <end position="42"/>
    </location>
</feature>
<dbReference type="Gene3D" id="1.10.530.10">
    <property type="match status" value="1"/>
</dbReference>
<evidence type="ECO:0000256" key="1">
    <source>
        <dbReference type="SAM" id="Phobius"/>
    </source>
</evidence>
<protein>
    <recommendedName>
        <fullName evidence="4">Transglycosylase SLT domain-containing protein</fullName>
    </recommendedName>
</protein>
<dbReference type="SUPFAM" id="SSF53955">
    <property type="entry name" value="Lysozyme-like"/>
    <property type="match status" value="1"/>
</dbReference>
<accession>A0ABN5VF06</accession>
<proteinExistence type="predicted"/>
<keyword evidence="1" id="KW-0812">Transmembrane</keyword>
<dbReference type="InterPro" id="IPR023346">
    <property type="entry name" value="Lysozyme-like_dom_sf"/>
</dbReference>
<gene>
    <name evidence="2" type="ORF">SGFS_031230</name>
</gene>
<sequence length="219" mass="23058">MRAWRSRRGAAVAGSNFRKAATWSAAGALAVCLMPLLVMVGLSGSKLTDGDDQRQQAFDSAKVPPAHVKWVIRAGSICDVVLPSVIAAQIDAETGWQEGSPSPTPANTAPAERALVGMSAADFEEWASDDDGNGQVSPLDAGDAIMALGRFDCALAEGVQRLKEKGLASGDSLELTLAAYHSGTKAVEQYRGLPPSGETRDYVGEVRKLIPRYETGSAR</sequence>
<evidence type="ECO:0000313" key="3">
    <source>
        <dbReference type="Proteomes" id="UP001321542"/>
    </source>
</evidence>
<dbReference type="EMBL" id="AP018448">
    <property type="protein sequence ID" value="BBC31829.1"/>
    <property type="molecule type" value="Genomic_DNA"/>
</dbReference>
<keyword evidence="1" id="KW-0472">Membrane</keyword>
<name>A0ABN5VF06_9ACTN</name>
<organism evidence="2 3">
    <name type="scientific">Streptomyces graminofaciens</name>
    <dbReference type="NCBI Taxonomy" id="68212"/>
    <lineage>
        <taxon>Bacteria</taxon>
        <taxon>Bacillati</taxon>
        <taxon>Actinomycetota</taxon>
        <taxon>Actinomycetes</taxon>
        <taxon>Kitasatosporales</taxon>
        <taxon>Streptomycetaceae</taxon>
        <taxon>Streptomyces</taxon>
    </lineage>
</organism>
<reference evidence="2 3" key="2">
    <citation type="journal article" date="2023" name="ChemBioChem">
        <title>Acyltransferase Domain Exchange between Two Independent Type I Polyketide Synthases in the Same Producer Strain of Macrolide Antibiotics.</title>
        <authorList>
            <person name="Kudo F."/>
            <person name="Kishikawa K."/>
            <person name="Tsuboi K."/>
            <person name="Kido T."/>
            <person name="Usui T."/>
            <person name="Hashimoto J."/>
            <person name="Shin-Ya K."/>
            <person name="Miyanaga A."/>
            <person name="Eguchi T."/>
        </authorList>
    </citation>
    <scope>NUCLEOTIDE SEQUENCE [LARGE SCALE GENOMIC DNA]</scope>
    <source>
        <strain evidence="2 3">A-8890</strain>
    </source>
</reference>